<organism evidence="5 6">
    <name type="scientific">Lentihominibacter hominis</name>
    <dbReference type="NCBI Taxonomy" id="2763645"/>
    <lineage>
        <taxon>Bacteria</taxon>
        <taxon>Bacillati</taxon>
        <taxon>Bacillota</taxon>
        <taxon>Clostridia</taxon>
        <taxon>Peptostreptococcales</taxon>
        <taxon>Anaerovoracaceae</taxon>
        <taxon>Lentihominibacter</taxon>
    </lineage>
</organism>
<comment type="function">
    <text evidence="3">Catalyzes the phosphorylation of the 3'-hydroxyl group of dephosphocoenzyme A to form coenzyme A.</text>
</comment>
<dbReference type="GO" id="GO:0005737">
    <property type="term" value="C:cytoplasm"/>
    <property type="evidence" value="ECO:0007669"/>
    <property type="project" value="UniProtKB-SubCell"/>
</dbReference>
<keyword evidence="3" id="KW-0963">Cytoplasm</keyword>
<protein>
    <recommendedName>
        <fullName evidence="3 4">Dephospho-CoA kinase</fullName>
        <ecNumber evidence="3 4">2.7.1.24</ecNumber>
    </recommendedName>
    <alternativeName>
        <fullName evidence="3">Dephosphocoenzyme A kinase</fullName>
    </alternativeName>
</protein>
<reference evidence="5" key="1">
    <citation type="submission" date="2020-08" db="EMBL/GenBank/DDBJ databases">
        <title>Genome public.</title>
        <authorList>
            <person name="Liu C."/>
            <person name="Sun Q."/>
        </authorList>
    </citation>
    <scope>NUCLEOTIDE SEQUENCE</scope>
    <source>
        <strain evidence="5">NSJ-24</strain>
    </source>
</reference>
<dbReference type="HAMAP" id="MF_00376">
    <property type="entry name" value="Dephospho_CoA_kinase"/>
    <property type="match status" value="1"/>
</dbReference>
<proteinExistence type="inferred from homology"/>
<dbReference type="NCBIfam" id="TIGR00152">
    <property type="entry name" value="dephospho-CoA kinase"/>
    <property type="match status" value="1"/>
</dbReference>
<gene>
    <name evidence="3" type="primary">coaE</name>
    <name evidence="5" type="ORF">H8692_09020</name>
</gene>
<dbReference type="GO" id="GO:0004140">
    <property type="term" value="F:dephospho-CoA kinase activity"/>
    <property type="evidence" value="ECO:0007669"/>
    <property type="project" value="UniProtKB-UniRule"/>
</dbReference>
<comment type="caution">
    <text evidence="5">The sequence shown here is derived from an EMBL/GenBank/DDBJ whole genome shotgun (WGS) entry which is preliminary data.</text>
</comment>
<dbReference type="PROSITE" id="PS51219">
    <property type="entry name" value="DPCK"/>
    <property type="match status" value="1"/>
</dbReference>
<dbReference type="AlphaFoldDB" id="A0A926E7R0"/>
<evidence type="ECO:0000256" key="4">
    <source>
        <dbReference type="NCBIfam" id="TIGR00152"/>
    </source>
</evidence>
<name>A0A926E7R0_9FIRM</name>
<comment type="similarity">
    <text evidence="3">Belongs to the CoaE family.</text>
</comment>
<dbReference type="EMBL" id="JACRTA010000003">
    <property type="protein sequence ID" value="MBC8568897.1"/>
    <property type="molecule type" value="Genomic_DNA"/>
</dbReference>
<sequence length="212" mass="23601">MIKVIGLTGGIGTGKSTAAEYLIQKGFAHIDADDISRKLTESGSDMLPVLDEIFGPEGEFGDGKTRILDDKGNLIRKALAAVVFSDINRKSRLDEIMFSRIIARIDEKIAWFKRHPAEAGKGVLLDAPLLFEAGLDSRCDLVLVLVADMDVRLARVCCRDSATPEEVRDRIKSQMSDNEKIKKADAVIDNSEERADLYESLDEFLREYFSVF</sequence>
<evidence type="ECO:0000256" key="1">
    <source>
        <dbReference type="ARBA" id="ARBA00022741"/>
    </source>
</evidence>
<comment type="catalytic activity">
    <reaction evidence="3">
        <text>3'-dephospho-CoA + ATP = ADP + CoA + H(+)</text>
        <dbReference type="Rhea" id="RHEA:18245"/>
        <dbReference type="ChEBI" id="CHEBI:15378"/>
        <dbReference type="ChEBI" id="CHEBI:30616"/>
        <dbReference type="ChEBI" id="CHEBI:57287"/>
        <dbReference type="ChEBI" id="CHEBI:57328"/>
        <dbReference type="ChEBI" id="CHEBI:456216"/>
        <dbReference type="EC" id="2.7.1.24"/>
    </reaction>
</comment>
<dbReference type="GO" id="GO:0015937">
    <property type="term" value="P:coenzyme A biosynthetic process"/>
    <property type="evidence" value="ECO:0007669"/>
    <property type="project" value="UniProtKB-UniRule"/>
</dbReference>
<keyword evidence="3 5" id="KW-0418">Kinase</keyword>
<dbReference type="GO" id="GO:0005524">
    <property type="term" value="F:ATP binding"/>
    <property type="evidence" value="ECO:0007669"/>
    <property type="project" value="UniProtKB-UniRule"/>
</dbReference>
<comment type="subcellular location">
    <subcellularLocation>
        <location evidence="3">Cytoplasm</location>
    </subcellularLocation>
</comment>
<dbReference type="Gene3D" id="3.40.50.300">
    <property type="entry name" value="P-loop containing nucleotide triphosphate hydrolases"/>
    <property type="match status" value="1"/>
</dbReference>
<dbReference type="EC" id="2.7.1.24" evidence="3 4"/>
<keyword evidence="6" id="KW-1185">Reference proteome</keyword>
<evidence type="ECO:0000256" key="3">
    <source>
        <dbReference type="HAMAP-Rule" id="MF_00376"/>
    </source>
</evidence>
<dbReference type="SUPFAM" id="SSF52540">
    <property type="entry name" value="P-loop containing nucleoside triphosphate hydrolases"/>
    <property type="match status" value="1"/>
</dbReference>
<dbReference type="PANTHER" id="PTHR10695">
    <property type="entry name" value="DEPHOSPHO-COA KINASE-RELATED"/>
    <property type="match status" value="1"/>
</dbReference>
<keyword evidence="3" id="KW-0173">Coenzyme A biosynthesis</keyword>
<feature type="binding site" evidence="3">
    <location>
        <begin position="12"/>
        <end position="17"/>
    </location>
    <ligand>
        <name>ATP</name>
        <dbReference type="ChEBI" id="CHEBI:30616"/>
    </ligand>
</feature>
<dbReference type="CDD" id="cd02022">
    <property type="entry name" value="DPCK"/>
    <property type="match status" value="1"/>
</dbReference>
<evidence type="ECO:0000256" key="2">
    <source>
        <dbReference type="ARBA" id="ARBA00022840"/>
    </source>
</evidence>
<keyword evidence="3 5" id="KW-0808">Transferase</keyword>
<accession>A0A926E7R0</accession>
<keyword evidence="2 3" id="KW-0067">ATP-binding</keyword>
<dbReference type="InterPro" id="IPR027417">
    <property type="entry name" value="P-loop_NTPase"/>
</dbReference>
<dbReference type="Pfam" id="PF01121">
    <property type="entry name" value="CoaE"/>
    <property type="match status" value="1"/>
</dbReference>
<evidence type="ECO:0000313" key="6">
    <source>
        <dbReference type="Proteomes" id="UP000610862"/>
    </source>
</evidence>
<keyword evidence="1 3" id="KW-0547">Nucleotide-binding</keyword>
<dbReference type="Proteomes" id="UP000610862">
    <property type="component" value="Unassembled WGS sequence"/>
</dbReference>
<evidence type="ECO:0000313" key="5">
    <source>
        <dbReference type="EMBL" id="MBC8568897.1"/>
    </source>
</evidence>
<dbReference type="PANTHER" id="PTHR10695:SF46">
    <property type="entry name" value="BIFUNCTIONAL COENZYME A SYNTHASE-RELATED"/>
    <property type="match status" value="1"/>
</dbReference>
<dbReference type="InterPro" id="IPR001977">
    <property type="entry name" value="Depp_CoAkinase"/>
</dbReference>
<comment type="pathway">
    <text evidence="3">Cofactor biosynthesis; coenzyme A biosynthesis; CoA from (R)-pantothenate: step 5/5.</text>
</comment>
<dbReference type="RefSeq" id="WP_177268376.1">
    <property type="nucleotide sequence ID" value="NZ_JACRTA010000003.1"/>
</dbReference>